<dbReference type="InterPro" id="IPR017359">
    <property type="entry name" value="Phi-like"/>
</dbReference>
<dbReference type="CDD" id="cd23829">
    <property type="entry name" value="RWD_RWDD2"/>
    <property type="match status" value="1"/>
</dbReference>
<gene>
    <name evidence="2" type="ORF">PHYEVI_LOCUS2749</name>
</gene>
<dbReference type="Gene3D" id="3.10.110.10">
    <property type="entry name" value="Ubiquitin Conjugating Enzyme"/>
    <property type="match status" value="1"/>
</dbReference>
<dbReference type="Pfam" id="PF05773">
    <property type="entry name" value="RWD"/>
    <property type="match status" value="1"/>
</dbReference>
<dbReference type="AlphaFoldDB" id="A0A9N9XLC5"/>
<dbReference type="InterPro" id="IPR006575">
    <property type="entry name" value="RWD_dom"/>
</dbReference>
<dbReference type="Pfam" id="PF06544">
    <property type="entry name" value="Prp3_C"/>
    <property type="match status" value="1"/>
</dbReference>
<reference evidence="2" key="1">
    <citation type="submission" date="2022-01" db="EMBL/GenBank/DDBJ databases">
        <authorList>
            <person name="King R."/>
        </authorList>
    </citation>
    <scope>NUCLEOTIDE SEQUENCE</scope>
</reference>
<evidence type="ECO:0000259" key="1">
    <source>
        <dbReference type="PROSITE" id="PS50908"/>
    </source>
</evidence>
<dbReference type="InterPro" id="IPR010541">
    <property type="entry name" value="Prp3_C"/>
</dbReference>
<dbReference type="PROSITE" id="PS50908">
    <property type="entry name" value="RWD"/>
    <property type="match status" value="1"/>
</dbReference>
<dbReference type="PANTHER" id="PTHR15955">
    <property type="entry name" value="RWD DOMAIN CONTAINING PROTEIN 2"/>
    <property type="match status" value="1"/>
</dbReference>
<accession>A0A9N9XLC5</accession>
<feature type="domain" description="RWD" evidence="1">
    <location>
        <begin position="14"/>
        <end position="132"/>
    </location>
</feature>
<protein>
    <recommendedName>
        <fullName evidence="1">RWD domain-containing protein</fullName>
    </recommendedName>
</protein>
<dbReference type="InterPro" id="IPR059181">
    <property type="entry name" value="RWDD2A-B_C"/>
</dbReference>
<name>A0A9N9XLC5_PHYSR</name>
<keyword evidence="3" id="KW-1185">Reference proteome</keyword>
<organism evidence="2 3">
    <name type="scientific">Phyllotreta striolata</name>
    <name type="common">Striped flea beetle</name>
    <name type="synonym">Crioceris striolata</name>
    <dbReference type="NCBI Taxonomy" id="444603"/>
    <lineage>
        <taxon>Eukaryota</taxon>
        <taxon>Metazoa</taxon>
        <taxon>Ecdysozoa</taxon>
        <taxon>Arthropoda</taxon>
        <taxon>Hexapoda</taxon>
        <taxon>Insecta</taxon>
        <taxon>Pterygota</taxon>
        <taxon>Neoptera</taxon>
        <taxon>Endopterygota</taxon>
        <taxon>Coleoptera</taxon>
        <taxon>Polyphaga</taxon>
        <taxon>Cucujiformia</taxon>
        <taxon>Chrysomeloidea</taxon>
        <taxon>Chrysomelidae</taxon>
        <taxon>Galerucinae</taxon>
        <taxon>Alticini</taxon>
        <taxon>Phyllotreta</taxon>
    </lineage>
</organism>
<dbReference type="EMBL" id="OU900105">
    <property type="protein sequence ID" value="CAG9856326.1"/>
    <property type="molecule type" value="Genomic_DNA"/>
</dbReference>
<dbReference type="SMART" id="SM00591">
    <property type="entry name" value="RWD"/>
    <property type="match status" value="1"/>
</dbReference>
<evidence type="ECO:0000313" key="3">
    <source>
        <dbReference type="Proteomes" id="UP001153712"/>
    </source>
</evidence>
<dbReference type="SUPFAM" id="SSF54495">
    <property type="entry name" value="UBC-like"/>
    <property type="match status" value="1"/>
</dbReference>
<dbReference type="InterPro" id="IPR016135">
    <property type="entry name" value="UBQ-conjugating_enzyme/RWD"/>
</dbReference>
<dbReference type="PANTHER" id="PTHR15955:SF8">
    <property type="entry name" value="RWD DOMAIN-CONTAINING PROTEIN 2B-RELATED"/>
    <property type="match status" value="1"/>
</dbReference>
<proteinExistence type="predicted"/>
<dbReference type="CDD" id="cd24163">
    <property type="entry name" value="RWDD2_C"/>
    <property type="match status" value="1"/>
</dbReference>
<dbReference type="OrthoDB" id="432412at2759"/>
<dbReference type="Proteomes" id="UP001153712">
    <property type="component" value="Chromosome 12"/>
</dbReference>
<sequence>MMNQLQSNLRDQLAEVESLQSVFYKPGEIKVEDSTILRDINDFVDEKSAMPPPYLDFVINLVIDDLKFETCVTLSHEYPQTEPEIFVRNHKLNRQQHVQLNKDLNEFISSQERGEPCVFSAVSWLQDNASEYVQTVKEEKSQDALTRNENLIRYWIYSHHIYSKTKRKEIVELAQQLKLTGFCLPGKPGVICIEGASSDVLDWWQTIKSMTWKKIFVKVEEEDNEEEGGKFSKFENFEEVYFQNSGVKFNHMDMGEFYRFLDVRGLGYIFKDLFGVETKAN</sequence>
<evidence type="ECO:0000313" key="2">
    <source>
        <dbReference type="EMBL" id="CAG9856326.1"/>
    </source>
</evidence>
<dbReference type="PIRSF" id="PIRSF038021">
    <property type="entry name" value="UCP038021_RWDD2"/>
    <property type="match status" value="1"/>
</dbReference>